<evidence type="ECO:0000313" key="4">
    <source>
        <dbReference type="Proteomes" id="UP001597104"/>
    </source>
</evidence>
<dbReference type="SUPFAM" id="SSF52540">
    <property type="entry name" value="P-loop containing nucleoside triphosphate hydrolases"/>
    <property type="match status" value="1"/>
</dbReference>
<sequence length="300" mass="33622">MTTVALFGNPNTGKTTLFNRLTDSYAYMGNWSGVTVEKKVGVIKNTNFAIVDLPGIYSLNPLTKDEAVATNFLLTEDQNIIVDVANASQLKRNLLLSIELLEYGKPTIIALNMIDSLRKMGISYNQHVLAKAFDCTVLMTNARGNKGTQELKQEILTEDPCLPPTNFDLPYPSSIQQAIKQAVEGLTTEYNFNPRYAKWLAIQFMNGNDAVLSFVEAQELKPLLDQAPYYRAQHFEDKIYQARLGFIEATLKTAREAGADPRVRDITAKIDRVVTHPVLGLPIFVGIFFLMFKITFDWIG</sequence>
<name>A0ABW3EBN6_9LACO</name>
<proteinExistence type="predicted"/>
<dbReference type="EMBL" id="JBHTIO010000017">
    <property type="protein sequence ID" value="MFD0896762.1"/>
    <property type="molecule type" value="Genomic_DNA"/>
</dbReference>
<feature type="transmembrane region" description="Helical" evidence="1">
    <location>
        <begin position="279"/>
        <end position="299"/>
    </location>
</feature>
<feature type="non-terminal residue" evidence="3">
    <location>
        <position position="300"/>
    </location>
</feature>
<dbReference type="RefSeq" id="WP_386813709.1">
    <property type="nucleotide sequence ID" value="NZ_JBHTIO010000017.1"/>
</dbReference>
<evidence type="ECO:0000259" key="2">
    <source>
        <dbReference type="PROSITE" id="PS51711"/>
    </source>
</evidence>
<dbReference type="PROSITE" id="PS51711">
    <property type="entry name" value="G_FEOB"/>
    <property type="match status" value="1"/>
</dbReference>
<evidence type="ECO:0000313" key="3">
    <source>
        <dbReference type="EMBL" id="MFD0896762.1"/>
    </source>
</evidence>
<dbReference type="PANTHER" id="PTHR43185:SF1">
    <property type="entry name" value="FE(2+) TRANSPORTER FEOB"/>
    <property type="match status" value="1"/>
</dbReference>
<dbReference type="PANTHER" id="PTHR43185">
    <property type="entry name" value="FERROUS IRON TRANSPORT PROTEIN B"/>
    <property type="match status" value="1"/>
</dbReference>
<gene>
    <name evidence="3" type="ORF">ACFQZ7_03300</name>
</gene>
<dbReference type="InterPro" id="IPR030389">
    <property type="entry name" value="G_FEOB_dom"/>
</dbReference>
<dbReference type="InterPro" id="IPR041069">
    <property type="entry name" value="FeoB_Cyto"/>
</dbReference>
<dbReference type="Gene3D" id="3.40.50.300">
    <property type="entry name" value="P-loop containing nucleotide triphosphate hydrolases"/>
    <property type="match status" value="1"/>
</dbReference>
<dbReference type="Proteomes" id="UP001597104">
    <property type="component" value="Unassembled WGS sequence"/>
</dbReference>
<dbReference type="Pfam" id="PF02421">
    <property type="entry name" value="FeoB_N"/>
    <property type="match status" value="1"/>
</dbReference>
<dbReference type="PRINTS" id="PR00326">
    <property type="entry name" value="GTP1OBG"/>
</dbReference>
<dbReference type="InterPro" id="IPR027417">
    <property type="entry name" value="P-loop_NTPase"/>
</dbReference>
<evidence type="ECO:0000256" key="1">
    <source>
        <dbReference type="SAM" id="Phobius"/>
    </source>
</evidence>
<dbReference type="InterPro" id="IPR050860">
    <property type="entry name" value="FeoB_GTPase"/>
</dbReference>
<keyword evidence="1" id="KW-0472">Membrane</keyword>
<feature type="domain" description="FeoB-type G" evidence="2">
    <location>
        <begin position="1"/>
        <end position="161"/>
    </location>
</feature>
<keyword evidence="4" id="KW-1185">Reference proteome</keyword>
<protein>
    <submittedName>
        <fullName evidence="3">FeoB small GTPase domain-containing protein</fullName>
    </submittedName>
</protein>
<dbReference type="InterPro" id="IPR006073">
    <property type="entry name" value="GTP-bd"/>
</dbReference>
<organism evidence="3 4">
    <name type="scientific">Loigolactobacillus binensis</name>
    <dbReference type="NCBI Taxonomy" id="2559922"/>
    <lineage>
        <taxon>Bacteria</taxon>
        <taxon>Bacillati</taxon>
        <taxon>Bacillota</taxon>
        <taxon>Bacilli</taxon>
        <taxon>Lactobacillales</taxon>
        <taxon>Lactobacillaceae</taxon>
        <taxon>Loigolactobacillus</taxon>
    </lineage>
</organism>
<dbReference type="CDD" id="cd01879">
    <property type="entry name" value="FeoB"/>
    <property type="match status" value="1"/>
</dbReference>
<accession>A0ABW3EBN6</accession>
<keyword evidence="1" id="KW-0812">Transmembrane</keyword>
<dbReference type="Pfam" id="PF17910">
    <property type="entry name" value="FeoB_Cyto"/>
    <property type="match status" value="1"/>
</dbReference>
<comment type="caution">
    <text evidence="3">The sequence shown here is derived from an EMBL/GenBank/DDBJ whole genome shotgun (WGS) entry which is preliminary data.</text>
</comment>
<keyword evidence="1" id="KW-1133">Transmembrane helix</keyword>
<reference evidence="4" key="1">
    <citation type="journal article" date="2019" name="Int. J. Syst. Evol. Microbiol.">
        <title>The Global Catalogue of Microorganisms (GCM) 10K type strain sequencing project: providing services to taxonomists for standard genome sequencing and annotation.</title>
        <authorList>
            <consortium name="The Broad Institute Genomics Platform"/>
            <consortium name="The Broad Institute Genome Sequencing Center for Infectious Disease"/>
            <person name="Wu L."/>
            <person name="Ma J."/>
        </authorList>
    </citation>
    <scope>NUCLEOTIDE SEQUENCE [LARGE SCALE GENOMIC DNA]</scope>
    <source>
        <strain evidence="4">CCM 8925</strain>
    </source>
</reference>